<protein>
    <submittedName>
        <fullName evidence="1">Uncharacterized protein</fullName>
    </submittedName>
</protein>
<dbReference type="EMBL" id="BPLR01019873">
    <property type="protein sequence ID" value="GIX72730.1"/>
    <property type="molecule type" value="Genomic_DNA"/>
</dbReference>
<accession>A0AAV4MK85</accession>
<comment type="caution">
    <text evidence="1">The sequence shown here is derived from an EMBL/GenBank/DDBJ whole genome shotgun (WGS) entry which is preliminary data.</text>
</comment>
<organism evidence="1 2">
    <name type="scientific">Caerostris extrusa</name>
    <name type="common">Bark spider</name>
    <name type="synonym">Caerostris bankana</name>
    <dbReference type="NCBI Taxonomy" id="172846"/>
    <lineage>
        <taxon>Eukaryota</taxon>
        <taxon>Metazoa</taxon>
        <taxon>Ecdysozoa</taxon>
        <taxon>Arthropoda</taxon>
        <taxon>Chelicerata</taxon>
        <taxon>Arachnida</taxon>
        <taxon>Araneae</taxon>
        <taxon>Araneomorphae</taxon>
        <taxon>Entelegynae</taxon>
        <taxon>Araneoidea</taxon>
        <taxon>Araneidae</taxon>
        <taxon>Caerostris</taxon>
    </lineage>
</organism>
<name>A0AAV4MK85_CAEEX</name>
<proteinExistence type="predicted"/>
<keyword evidence="2" id="KW-1185">Reference proteome</keyword>
<gene>
    <name evidence="1" type="ORF">CEXT_764401</name>
</gene>
<dbReference type="AlphaFoldDB" id="A0AAV4MK85"/>
<sequence>MSNGMGLDALIKSKGGITLVVLACSNLPMCGRTGTMSGQFFFGGTLIKLARPQKWLRANCTLFLECGRRLKAIWITPLV</sequence>
<evidence type="ECO:0000313" key="1">
    <source>
        <dbReference type="EMBL" id="GIX72730.1"/>
    </source>
</evidence>
<evidence type="ECO:0000313" key="2">
    <source>
        <dbReference type="Proteomes" id="UP001054945"/>
    </source>
</evidence>
<dbReference type="Proteomes" id="UP001054945">
    <property type="component" value="Unassembled WGS sequence"/>
</dbReference>
<reference evidence="1 2" key="1">
    <citation type="submission" date="2021-06" db="EMBL/GenBank/DDBJ databases">
        <title>Caerostris extrusa draft genome.</title>
        <authorList>
            <person name="Kono N."/>
            <person name="Arakawa K."/>
        </authorList>
    </citation>
    <scope>NUCLEOTIDE SEQUENCE [LARGE SCALE GENOMIC DNA]</scope>
</reference>